<evidence type="ECO:0000313" key="1">
    <source>
        <dbReference type="EMBL" id="KAA8898312.1"/>
    </source>
</evidence>
<evidence type="ECO:0000313" key="2">
    <source>
        <dbReference type="Proteomes" id="UP000761534"/>
    </source>
</evidence>
<dbReference type="VEuPathDB" id="FungiDB:TRICI_006573"/>
<reference evidence="1" key="1">
    <citation type="journal article" date="2019" name="G3 (Bethesda)">
        <title>Genome Assemblies of Two Rare Opportunistic Yeast Pathogens: Diutina rugosa (syn. Candida rugosa) and Trichomonascus ciferrii (syn. Candida ciferrii).</title>
        <authorList>
            <person name="Mixao V."/>
            <person name="Saus E."/>
            <person name="Hansen A.P."/>
            <person name="Lass-Florl C."/>
            <person name="Gabaldon T."/>
        </authorList>
    </citation>
    <scope>NUCLEOTIDE SEQUENCE</scope>
    <source>
        <strain evidence="1">CBS 4856</strain>
    </source>
</reference>
<protein>
    <submittedName>
        <fullName evidence="1">Uncharacterized protein</fullName>
    </submittedName>
</protein>
<dbReference type="Proteomes" id="UP000761534">
    <property type="component" value="Unassembled WGS sequence"/>
</dbReference>
<comment type="caution">
    <text evidence="1">The sequence shown here is derived from an EMBL/GenBank/DDBJ whole genome shotgun (WGS) entry which is preliminary data.</text>
</comment>
<name>A0A642UMZ4_9ASCO</name>
<gene>
    <name evidence="1" type="ORF">TRICI_006573</name>
</gene>
<dbReference type="EMBL" id="SWFS01000547">
    <property type="protein sequence ID" value="KAA8898312.1"/>
    <property type="molecule type" value="Genomic_DNA"/>
</dbReference>
<sequence length="202" mass="22209">MMLAYLNHEATVKAVLNDNQFNPESITATETLIKIVQRNDFPHGWSSTDGLLSASSDTTHAAEQEVHHTLTPQPLYCKFCRVKHDNVWACIGVAKHAQRLLANATGSRKPNSNKKAFSAYPHVYKDSNVTSLDLPALPSSSIWLAHTAATTRLTPCRNVLDDFEPIDGTVKGIESGAASWARNASCCHCRSSQQRSYSAHTF</sequence>
<accession>A0A642UMZ4</accession>
<organism evidence="1 2">
    <name type="scientific">Trichomonascus ciferrii</name>
    <dbReference type="NCBI Taxonomy" id="44093"/>
    <lineage>
        <taxon>Eukaryota</taxon>
        <taxon>Fungi</taxon>
        <taxon>Dikarya</taxon>
        <taxon>Ascomycota</taxon>
        <taxon>Saccharomycotina</taxon>
        <taxon>Dipodascomycetes</taxon>
        <taxon>Dipodascales</taxon>
        <taxon>Trichomonascaceae</taxon>
        <taxon>Trichomonascus</taxon>
        <taxon>Trichomonascus ciferrii complex</taxon>
    </lineage>
</organism>
<proteinExistence type="predicted"/>
<dbReference type="AlphaFoldDB" id="A0A642UMZ4"/>
<keyword evidence="2" id="KW-1185">Reference proteome</keyword>